<organism evidence="1 2">
    <name type="scientific">Lederbergia ruris</name>
    <dbReference type="NCBI Taxonomy" id="217495"/>
    <lineage>
        <taxon>Bacteria</taxon>
        <taxon>Bacillati</taxon>
        <taxon>Bacillota</taxon>
        <taxon>Bacilli</taxon>
        <taxon>Bacillales</taxon>
        <taxon>Bacillaceae</taxon>
        <taxon>Lederbergia</taxon>
    </lineage>
</organism>
<gene>
    <name evidence="1" type="ORF">J8TS2_31340</name>
</gene>
<name>A0ABQ4KLI8_9BACI</name>
<sequence>MGYGGSLFTWIWVSYEKNGFLTLVMGIFNKKWVPCRNYGFLNLSMGFSRNEWGSDLILIKMGFPTKLCASYPKYGFLMNRMGFS</sequence>
<evidence type="ECO:0000313" key="1">
    <source>
        <dbReference type="EMBL" id="GIN58815.1"/>
    </source>
</evidence>
<reference evidence="1 2" key="1">
    <citation type="submission" date="2021-03" db="EMBL/GenBank/DDBJ databases">
        <title>Antimicrobial resistance genes in bacteria isolated from Japanese honey, and their potential for conferring macrolide and lincosamide resistance in the American foulbrood pathogen Paenibacillus larvae.</title>
        <authorList>
            <person name="Okamoto M."/>
            <person name="Kumagai M."/>
            <person name="Kanamori H."/>
            <person name="Takamatsu D."/>
        </authorList>
    </citation>
    <scope>NUCLEOTIDE SEQUENCE [LARGE SCALE GENOMIC DNA]</scope>
    <source>
        <strain evidence="1 2">J8TS2</strain>
    </source>
</reference>
<keyword evidence="2" id="KW-1185">Reference proteome</keyword>
<proteinExistence type="predicted"/>
<evidence type="ECO:0000313" key="2">
    <source>
        <dbReference type="Proteomes" id="UP000679950"/>
    </source>
</evidence>
<dbReference type="Proteomes" id="UP000679950">
    <property type="component" value="Unassembled WGS sequence"/>
</dbReference>
<comment type="caution">
    <text evidence="1">The sequence shown here is derived from an EMBL/GenBank/DDBJ whole genome shotgun (WGS) entry which is preliminary data.</text>
</comment>
<accession>A0ABQ4KLI8</accession>
<protein>
    <submittedName>
        <fullName evidence="1">Uncharacterized protein</fullName>
    </submittedName>
</protein>
<dbReference type="EMBL" id="BORB01000030">
    <property type="protein sequence ID" value="GIN58815.1"/>
    <property type="molecule type" value="Genomic_DNA"/>
</dbReference>